<accession>A0A3S4ZXE7</accession>
<feature type="compositionally biased region" description="Polar residues" evidence="1">
    <location>
        <begin position="1"/>
        <end position="25"/>
    </location>
</feature>
<name>A0A3S4ZXE7_9PLAT</name>
<feature type="region of interest" description="Disordered" evidence="1">
    <location>
        <begin position="1"/>
        <end position="31"/>
    </location>
</feature>
<gene>
    <name evidence="2" type="ORF">PXEA_LOCUS15668</name>
</gene>
<sequence length="70" mass="7910">MLRNTSPLRLTHSTPLYSPPSSQLQMVPCSGPSRSSCTEALDTRMSEFTIWPRLASFGETDRGRRDLRPE</sequence>
<comment type="caution">
    <text evidence="2">The sequence shown here is derived from an EMBL/GenBank/DDBJ whole genome shotgun (WGS) entry which is preliminary data.</text>
</comment>
<dbReference type="AlphaFoldDB" id="A0A3S4ZXE7"/>
<dbReference type="EMBL" id="CAAALY010055322">
    <property type="protein sequence ID" value="VEL22228.1"/>
    <property type="molecule type" value="Genomic_DNA"/>
</dbReference>
<keyword evidence="3" id="KW-1185">Reference proteome</keyword>
<organism evidence="2 3">
    <name type="scientific">Protopolystoma xenopodis</name>
    <dbReference type="NCBI Taxonomy" id="117903"/>
    <lineage>
        <taxon>Eukaryota</taxon>
        <taxon>Metazoa</taxon>
        <taxon>Spiralia</taxon>
        <taxon>Lophotrochozoa</taxon>
        <taxon>Platyhelminthes</taxon>
        <taxon>Monogenea</taxon>
        <taxon>Polyopisthocotylea</taxon>
        <taxon>Polystomatidea</taxon>
        <taxon>Polystomatidae</taxon>
        <taxon>Protopolystoma</taxon>
    </lineage>
</organism>
<evidence type="ECO:0000313" key="2">
    <source>
        <dbReference type="EMBL" id="VEL22228.1"/>
    </source>
</evidence>
<proteinExistence type="predicted"/>
<dbReference type="Proteomes" id="UP000784294">
    <property type="component" value="Unassembled WGS sequence"/>
</dbReference>
<evidence type="ECO:0000313" key="3">
    <source>
        <dbReference type="Proteomes" id="UP000784294"/>
    </source>
</evidence>
<reference evidence="2" key="1">
    <citation type="submission" date="2018-11" db="EMBL/GenBank/DDBJ databases">
        <authorList>
            <consortium name="Pathogen Informatics"/>
        </authorList>
    </citation>
    <scope>NUCLEOTIDE SEQUENCE</scope>
</reference>
<evidence type="ECO:0000256" key="1">
    <source>
        <dbReference type="SAM" id="MobiDB-lite"/>
    </source>
</evidence>
<protein>
    <submittedName>
        <fullName evidence="2">Uncharacterized protein</fullName>
    </submittedName>
</protein>